<proteinExistence type="predicted"/>
<keyword evidence="4" id="KW-1185">Reference proteome</keyword>
<feature type="domain" description="NADP-dependent oxidoreductase" evidence="2">
    <location>
        <begin position="34"/>
        <end position="312"/>
    </location>
</feature>
<dbReference type="PANTHER" id="PTHR43364">
    <property type="entry name" value="NADH-SPECIFIC METHYLGLYOXAL REDUCTASE-RELATED"/>
    <property type="match status" value="1"/>
</dbReference>
<dbReference type="Gene3D" id="3.20.20.100">
    <property type="entry name" value="NADP-dependent oxidoreductase domain"/>
    <property type="match status" value="1"/>
</dbReference>
<keyword evidence="1 3" id="KW-0560">Oxidoreductase</keyword>
<dbReference type="InterPro" id="IPR050523">
    <property type="entry name" value="AKR_Detox_Biosynth"/>
</dbReference>
<dbReference type="SUPFAM" id="SSF51430">
    <property type="entry name" value="NAD(P)-linked oxidoreductase"/>
    <property type="match status" value="1"/>
</dbReference>
<dbReference type="Pfam" id="PF00248">
    <property type="entry name" value="Aldo_ket_red"/>
    <property type="match status" value="1"/>
</dbReference>
<dbReference type="AlphaFoldDB" id="A0A1V0RQF5"/>
<name>A0A1V0RQF5_9RHOB</name>
<sequence>MQGDSFSLLLARGTLCTMRTVITSPDGTPASRFAFGTMQFGDAADEAASRAMFDACLAAGITHFDTAHLYTDGAAETLLGQFAAPHRDRLTIATKAGYSGGAGRANILAQFDISRQRLGMDKVEILYLHRFDPDTPLEETLETFADLRARGQIDHVGLSNFAAWQVMKAACIAARFDLTISILQPMYSLIKRQAEVEILPMAASEGMVVAGYSPLAGGLLTGKYARGETGRLTGNERYAVRYGQGWMQEAAVHLSQIAQELGTDPATLAVAWAAQHPARPVPIISGRSAAQIAPSLAALEFDMDAALYARMATLSPAPPPATDRTEEA</sequence>
<dbReference type="PANTHER" id="PTHR43364:SF4">
    <property type="entry name" value="NAD(P)-LINKED OXIDOREDUCTASE SUPERFAMILY PROTEIN"/>
    <property type="match status" value="1"/>
</dbReference>
<gene>
    <name evidence="3" type="primary">gpr</name>
    <name evidence="3" type="ORF">ROSMUCSMR3_02530</name>
</gene>
<evidence type="ECO:0000313" key="3">
    <source>
        <dbReference type="EMBL" id="ARE83999.1"/>
    </source>
</evidence>
<dbReference type="GO" id="GO:0016491">
    <property type="term" value="F:oxidoreductase activity"/>
    <property type="evidence" value="ECO:0007669"/>
    <property type="project" value="UniProtKB-KW"/>
</dbReference>
<evidence type="ECO:0000256" key="1">
    <source>
        <dbReference type="ARBA" id="ARBA00023002"/>
    </source>
</evidence>
<dbReference type="Proteomes" id="UP000192273">
    <property type="component" value="Chromosome"/>
</dbReference>
<dbReference type="InterPro" id="IPR023210">
    <property type="entry name" value="NADP_OxRdtase_dom"/>
</dbReference>
<dbReference type="KEGG" id="rmm:ROSMUCSMR3_02530"/>
<evidence type="ECO:0000313" key="4">
    <source>
        <dbReference type="Proteomes" id="UP000192273"/>
    </source>
</evidence>
<dbReference type="InterPro" id="IPR036812">
    <property type="entry name" value="NAD(P)_OxRdtase_dom_sf"/>
</dbReference>
<protein>
    <submittedName>
        <fullName evidence="3">L-glyceraldehyde 3-phosphate reductase</fullName>
        <ecNumber evidence="3">1.1.1.-</ecNumber>
    </submittedName>
</protein>
<dbReference type="EMBL" id="CP020474">
    <property type="protein sequence ID" value="ARE83999.1"/>
    <property type="molecule type" value="Genomic_DNA"/>
</dbReference>
<reference evidence="3 4" key="1">
    <citation type="submission" date="2017-03" db="EMBL/GenBank/DDBJ databases">
        <title>Genome Sequence of Roseovarius mucosus strain SMR3 Isolated from a culture of the Diatom Skeletonema marinoi.</title>
        <authorList>
            <person name="Topel M."/>
            <person name="Pinder M."/>
            <person name="Johansson O.N."/>
            <person name="Kourtchenko O."/>
            <person name="Godhe A."/>
            <person name="Clarke A.K."/>
        </authorList>
    </citation>
    <scope>NUCLEOTIDE SEQUENCE [LARGE SCALE GENOMIC DNA]</scope>
    <source>
        <strain evidence="3 4">SMR3</strain>
    </source>
</reference>
<organism evidence="3 4">
    <name type="scientific">Roseovarius mucosus</name>
    <dbReference type="NCBI Taxonomy" id="215743"/>
    <lineage>
        <taxon>Bacteria</taxon>
        <taxon>Pseudomonadati</taxon>
        <taxon>Pseudomonadota</taxon>
        <taxon>Alphaproteobacteria</taxon>
        <taxon>Rhodobacterales</taxon>
        <taxon>Roseobacteraceae</taxon>
        <taxon>Roseovarius</taxon>
    </lineage>
</organism>
<dbReference type="GO" id="GO:0005829">
    <property type="term" value="C:cytosol"/>
    <property type="evidence" value="ECO:0007669"/>
    <property type="project" value="TreeGrafter"/>
</dbReference>
<evidence type="ECO:0000259" key="2">
    <source>
        <dbReference type="Pfam" id="PF00248"/>
    </source>
</evidence>
<accession>A0A1V0RQF5</accession>
<dbReference type="EC" id="1.1.1.-" evidence="3"/>